<evidence type="ECO:0000256" key="4">
    <source>
        <dbReference type="ARBA" id="ARBA00022679"/>
    </source>
</evidence>
<dbReference type="RefSeq" id="WP_096359948.1">
    <property type="nucleotide sequence ID" value="NZ_AP014879.1"/>
</dbReference>
<dbReference type="GO" id="GO:0016410">
    <property type="term" value="F:N-acyltransferase activity"/>
    <property type="evidence" value="ECO:0007669"/>
    <property type="project" value="UniProtKB-UniRule"/>
</dbReference>
<protein>
    <recommendedName>
        <fullName evidence="9">Apolipoprotein N-acyltransferase</fullName>
        <shortName evidence="9">ALP N-acyltransferase</shortName>
        <ecNumber evidence="9">2.3.1.269</ecNumber>
    </recommendedName>
</protein>
<gene>
    <name evidence="9" type="primary">lnt</name>
    <name evidence="11" type="ORF">SCL_0727</name>
</gene>
<feature type="transmembrane region" description="Helical" evidence="9">
    <location>
        <begin position="130"/>
        <end position="151"/>
    </location>
</feature>
<evidence type="ECO:0000259" key="10">
    <source>
        <dbReference type="PROSITE" id="PS50263"/>
    </source>
</evidence>
<comment type="subcellular location">
    <subcellularLocation>
        <location evidence="1 9">Cell membrane</location>
        <topology evidence="1 9">Multi-pass membrane protein</topology>
    </subcellularLocation>
</comment>
<comment type="function">
    <text evidence="9">Catalyzes the phospholipid dependent N-acylation of the N-terminal cysteine of apolipoprotein, the last step in lipoprotein maturation.</text>
</comment>
<dbReference type="KEGG" id="slim:SCL_0727"/>
<comment type="catalytic activity">
    <reaction evidence="9">
        <text>N-terminal S-1,2-diacyl-sn-glyceryl-L-cysteinyl-[lipoprotein] + a glycerophospholipid = N-acyl-S-1,2-diacyl-sn-glyceryl-L-cysteinyl-[lipoprotein] + a 2-acyl-sn-glycero-3-phospholipid + H(+)</text>
        <dbReference type="Rhea" id="RHEA:48228"/>
        <dbReference type="Rhea" id="RHEA-COMP:14681"/>
        <dbReference type="Rhea" id="RHEA-COMP:14684"/>
        <dbReference type="ChEBI" id="CHEBI:15378"/>
        <dbReference type="ChEBI" id="CHEBI:136912"/>
        <dbReference type="ChEBI" id="CHEBI:140656"/>
        <dbReference type="ChEBI" id="CHEBI:140657"/>
        <dbReference type="ChEBI" id="CHEBI:140660"/>
        <dbReference type="EC" id="2.3.1.269"/>
    </reaction>
</comment>
<evidence type="ECO:0000256" key="8">
    <source>
        <dbReference type="ARBA" id="ARBA00023315"/>
    </source>
</evidence>
<sequence>MNNQAGKKTRSNIFSLLPAWADAAACVAGALLPLAFSPFDLFPLAVLSPAVLFFLWQELSPGRAAWRGFVFGLGMFGVGVSWVFVSLHHYGNMPVPLAGFAVFLFVAGLSLYPALLGWLQARFFPQTGAWHAAVVLPALWVLFEWTRGWFLTGFPWLNLGYSQVASPLAGYSAWLGVYGVSFFCAFSAGLLAAGTHAPEKFLRQFLPLLIAVWVAGWFAGRFEWVRPVSSPLQVTLIQGNVPLDSKWQSGSRRAIVERYSTLTTEAPWSDLIVWPESAIPATLDEIDPDLITNLRRMSRNASVDFLIGVVERDGDGHYYNSVLSIGPNPGIYRKQHLVPFGEYPPLDPLFRWLMRSLQIPMSDFSAGAPDQPPLSAAGQKIGVSVCYEDAFGEEVIRALPQASLLVNVSEDAWFGDSLAPHQRLQMARMRALETGRPMLRAANTGPSVAIDHHGRVLARSPQFRTYSLTATVQPMQGETPYVRWGNRPVVLALALVVILGVLAPRLRKRPAGRH</sequence>
<evidence type="ECO:0000256" key="7">
    <source>
        <dbReference type="ARBA" id="ARBA00023136"/>
    </source>
</evidence>
<dbReference type="InterPro" id="IPR003010">
    <property type="entry name" value="C-N_Hydrolase"/>
</dbReference>
<dbReference type="InParanoid" id="A0A1B4XE11"/>
<dbReference type="PANTHER" id="PTHR38686:SF1">
    <property type="entry name" value="APOLIPOPROTEIN N-ACYLTRANSFERASE"/>
    <property type="match status" value="1"/>
</dbReference>
<evidence type="ECO:0000256" key="2">
    <source>
        <dbReference type="ARBA" id="ARBA00010065"/>
    </source>
</evidence>
<keyword evidence="8 9" id="KW-0012">Acyltransferase</keyword>
<evidence type="ECO:0000256" key="3">
    <source>
        <dbReference type="ARBA" id="ARBA00022475"/>
    </source>
</evidence>
<comment type="similarity">
    <text evidence="2 9">Belongs to the CN hydrolase family. Apolipoprotein N-acyltransferase subfamily.</text>
</comment>
<dbReference type="InterPro" id="IPR036526">
    <property type="entry name" value="C-N_Hydrolase_sf"/>
</dbReference>
<keyword evidence="11" id="KW-0449">Lipoprotein</keyword>
<evidence type="ECO:0000256" key="1">
    <source>
        <dbReference type="ARBA" id="ARBA00004651"/>
    </source>
</evidence>
<name>A0A1B4XE11_9GAMM</name>
<dbReference type="OrthoDB" id="9804277at2"/>
<dbReference type="Gene3D" id="3.60.110.10">
    <property type="entry name" value="Carbon-nitrogen hydrolase"/>
    <property type="match status" value="1"/>
</dbReference>
<feature type="transmembrane region" description="Helical" evidence="9">
    <location>
        <begin position="41"/>
        <end position="57"/>
    </location>
</feature>
<proteinExistence type="inferred from homology"/>
<dbReference type="GO" id="GO:0042158">
    <property type="term" value="P:lipoprotein biosynthetic process"/>
    <property type="evidence" value="ECO:0007669"/>
    <property type="project" value="UniProtKB-UniRule"/>
</dbReference>
<evidence type="ECO:0000256" key="5">
    <source>
        <dbReference type="ARBA" id="ARBA00022692"/>
    </source>
</evidence>
<feature type="transmembrane region" description="Helical" evidence="9">
    <location>
        <begin position="489"/>
        <end position="506"/>
    </location>
</feature>
<accession>A0A1B4XE11</accession>
<dbReference type="CDD" id="cd07571">
    <property type="entry name" value="ALP_N-acyl_transferase"/>
    <property type="match status" value="1"/>
</dbReference>
<feature type="transmembrane region" description="Helical" evidence="9">
    <location>
        <begin position="97"/>
        <end position="118"/>
    </location>
</feature>
<evidence type="ECO:0000313" key="11">
    <source>
        <dbReference type="EMBL" id="BAV33047.1"/>
    </source>
</evidence>
<dbReference type="AlphaFoldDB" id="A0A1B4XE11"/>
<keyword evidence="7 9" id="KW-0472">Membrane</keyword>
<dbReference type="UniPathway" id="UPA00666"/>
<feature type="transmembrane region" description="Helical" evidence="9">
    <location>
        <begin position="12"/>
        <end position="35"/>
    </location>
</feature>
<dbReference type="NCBIfam" id="TIGR00546">
    <property type="entry name" value="lnt"/>
    <property type="match status" value="1"/>
</dbReference>
<dbReference type="PANTHER" id="PTHR38686">
    <property type="entry name" value="APOLIPOPROTEIN N-ACYLTRANSFERASE"/>
    <property type="match status" value="1"/>
</dbReference>
<keyword evidence="5 9" id="KW-0812">Transmembrane</keyword>
<dbReference type="Pfam" id="PF20154">
    <property type="entry name" value="LNT_N"/>
    <property type="match status" value="1"/>
</dbReference>
<dbReference type="InterPro" id="IPR004563">
    <property type="entry name" value="Apolipo_AcylTrfase"/>
</dbReference>
<keyword evidence="4 9" id="KW-0808">Transferase</keyword>
<keyword evidence="6 9" id="KW-1133">Transmembrane helix</keyword>
<keyword evidence="12" id="KW-1185">Reference proteome</keyword>
<dbReference type="EMBL" id="AP014879">
    <property type="protein sequence ID" value="BAV33047.1"/>
    <property type="molecule type" value="Genomic_DNA"/>
</dbReference>
<evidence type="ECO:0000256" key="9">
    <source>
        <dbReference type="HAMAP-Rule" id="MF_01148"/>
    </source>
</evidence>
<dbReference type="Proteomes" id="UP000243180">
    <property type="component" value="Chromosome"/>
</dbReference>
<dbReference type="EC" id="2.3.1.269" evidence="9"/>
<organism evidence="11 12">
    <name type="scientific">Sulfuricaulis limicola</name>
    <dbReference type="NCBI Taxonomy" id="1620215"/>
    <lineage>
        <taxon>Bacteria</taxon>
        <taxon>Pseudomonadati</taxon>
        <taxon>Pseudomonadota</taxon>
        <taxon>Gammaproteobacteria</taxon>
        <taxon>Acidiferrobacterales</taxon>
        <taxon>Acidiferrobacteraceae</taxon>
        <taxon>Sulfuricaulis</taxon>
    </lineage>
</organism>
<comment type="pathway">
    <text evidence="9">Protein modification; lipoprotein biosynthesis (N-acyl transfer).</text>
</comment>
<dbReference type="HAMAP" id="MF_01148">
    <property type="entry name" value="Lnt"/>
    <property type="match status" value="1"/>
</dbReference>
<dbReference type="PROSITE" id="PS50263">
    <property type="entry name" value="CN_HYDROLASE"/>
    <property type="match status" value="1"/>
</dbReference>
<dbReference type="GO" id="GO:0005886">
    <property type="term" value="C:plasma membrane"/>
    <property type="evidence" value="ECO:0007669"/>
    <property type="project" value="UniProtKB-SubCell"/>
</dbReference>
<feature type="domain" description="CN hydrolase" evidence="10">
    <location>
        <begin position="237"/>
        <end position="474"/>
    </location>
</feature>
<evidence type="ECO:0000256" key="6">
    <source>
        <dbReference type="ARBA" id="ARBA00022989"/>
    </source>
</evidence>
<feature type="transmembrane region" description="Helical" evidence="9">
    <location>
        <begin position="205"/>
        <end position="224"/>
    </location>
</feature>
<keyword evidence="3 9" id="KW-1003">Cell membrane</keyword>
<dbReference type="InterPro" id="IPR045378">
    <property type="entry name" value="LNT_N"/>
</dbReference>
<feature type="transmembrane region" description="Helical" evidence="9">
    <location>
        <begin position="171"/>
        <end position="193"/>
    </location>
</feature>
<feature type="transmembrane region" description="Helical" evidence="9">
    <location>
        <begin position="64"/>
        <end position="85"/>
    </location>
</feature>
<dbReference type="FunCoup" id="A0A1B4XE11">
    <property type="interactions" value="321"/>
</dbReference>
<dbReference type="SUPFAM" id="SSF56317">
    <property type="entry name" value="Carbon-nitrogen hydrolase"/>
    <property type="match status" value="1"/>
</dbReference>
<reference evidence="11 12" key="1">
    <citation type="submission" date="2015-05" db="EMBL/GenBank/DDBJ databases">
        <title>Complete genome sequence of a sulfur-oxidizing gammaproteobacterium strain HA5.</title>
        <authorList>
            <person name="Miura A."/>
            <person name="Kojima H."/>
            <person name="Fukui M."/>
        </authorList>
    </citation>
    <scope>NUCLEOTIDE SEQUENCE [LARGE SCALE GENOMIC DNA]</scope>
    <source>
        <strain evidence="11 12">HA5</strain>
    </source>
</reference>
<evidence type="ECO:0000313" key="12">
    <source>
        <dbReference type="Proteomes" id="UP000243180"/>
    </source>
</evidence>
<dbReference type="Pfam" id="PF00795">
    <property type="entry name" value="CN_hydrolase"/>
    <property type="match status" value="1"/>
</dbReference>